<feature type="region of interest" description="Disordered" evidence="6">
    <location>
        <begin position="683"/>
        <end position="767"/>
    </location>
</feature>
<evidence type="ECO:0000313" key="9">
    <source>
        <dbReference type="Proteomes" id="UP001283341"/>
    </source>
</evidence>
<feature type="compositionally biased region" description="Gly residues" evidence="6">
    <location>
        <begin position="690"/>
        <end position="717"/>
    </location>
</feature>
<dbReference type="GO" id="GO:0046873">
    <property type="term" value="F:metal ion transmembrane transporter activity"/>
    <property type="evidence" value="ECO:0007669"/>
    <property type="project" value="InterPro"/>
</dbReference>
<evidence type="ECO:0000256" key="5">
    <source>
        <dbReference type="SAM" id="Coils"/>
    </source>
</evidence>
<proteinExistence type="predicted"/>
<keyword evidence="4 7" id="KW-0472">Membrane</keyword>
<dbReference type="Gene3D" id="1.20.58.340">
    <property type="entry name" value="Magnesium transport protein CorA, transmembrane region"/>
    <property type="match status" value="1"/>
</dbReference>
<gene>
    <name evidence="8" type="ORF">B0H66DRAFT_175982</name>
</gene>
<evidence type="ECO:0000256" key="7">
    <source>
        <dbReference type="SAM" id="Phobius"/>
    </source>
</evidence>
<dbReference type="GO" id="GO:0016020">
    <property type="term" value="C:membrane"/>
    <property type="evidence" value="ECO:0007669"/>
    <property type="project" value="UniProtKB-SubCell"/>
</dbReference>
<sequence>MNMPTTPSNMDDIINAVDLHHEQYMAGLRLLHEATTRNLGSGSQRPSISGATATSTHMERSGSEDRVASPVIAGRAITFQTADAGGPSQQPTNAKRVRRLTGDSQEARRILSYGGDKKPRSVYDGESDSEDASSEFLPRTPARTMTLSDKVEKPMSYVHEHVTKETFFKKDLAEHLRSLDPAKEATTLALDDVWVNRAEIDEESVLDSFEPAEDGPYMHATYEVYEVGEDGLAERMNNQNGDEPDEVLDASTVWDTIREVNVRGDAVGRMTILQEPSPLMLGAAHMTMGKHFDMDEIFSHLVSTHGNKGKTRAYVNRAFEKEPLRQRSFFFVFKYYTVVGEGLIPPPWLAYDSRPPDRRSPDHIDITECSSVLALSLEGDPAWEVRKKVRQKDRNGKPGIQKGDVYDIFAPWHLLSIQAFPDEGHSMRSEDARKPFYSGPYAFLDSLCMEYRDAVKRYAQLNEMITKLITPPNQFMFDSKLRDKLLFEDKDFTYSRRYFWAYNTLGVINDGIKSMMKAYSDTFDDNFWGGRHHTIWPHPNPDSGEGRDFAVRMDVLRQELVNAVNDLQEANDKNEKTRREIRSLREQLFSGSSVKESRRAIEQGDNIKILTGISMIFLPLTFVTGVFGITTLDIGPSNWQFPVTMVAVCVPFFLFIFMLQTRMGMETVKKCGRFINRHNNRIFGRHGNVRSGGGGGGGGGHTNSGLEPGGGDGSGGGEPKRRFRPKQQKPAIKRTQSGMHPVHRRNTGASMGGGGGSGGEKVPSWSRFSSRMKMPVKGMGRWWGGGAGGGDGAGVEGGGQWWWQRAARRRRQMAGPEVTADKEDSNV</sequence>
<evidence type="ECO:0000256" key="4">
    <source>
        <dbReference type="ARBA" id="ARBA00023136"/>
    </source>
</evidence>
<evidence type="ECO:0000256" key="1">
    <source>
        <dbReference type="ARBA" id="ARBA00004141"/>
    </source>
</evidence>
<dbReference type="InterPro" id="IPR002523">
    <property type="entry name" value="MgTranspt_CorA/ZnTranspt_ZntB"/>
</dbReference>
<dbReference type="SUPFAM" id="SSF144083">
    <property type="entry name" value="Magnesium transport protein CorA, transmembrane region"/>
    <property type="match status" value="1"/>
</dbReference>
<feature type="region of interest" description="Disordered" evidence="6">
    <location>
        <begin position="807"/>
        <end position="827"/>
    </location>
</feature>
<dbReference type="Proteomes" id="UP001283341">
    <property type="component" value="Unassembled WGS sequence"/>
</dbReference>
<dbReference type="InterPro" id="IPR045863">
    <property type="entry name" value="CorA_TM1_TM2"/>
</dbReference>
<keyword evidence="5" id="KW-0175">Coiled coil</keyword>
<comment type="caution">
    <text evidence="8">The sequence shown here is derived from an EMBL/GenBank/DDBJ whole genome shotgun (WGS) entry which is preliminary data.</text>
</comment>
<feature type="compositionally biased region" description="Basic and acidic residues" evidence="6">
    <location>
        <begin position="57"/>
        <end position="67"/>
    </location>
</feature>
<feature type="transmembrane region" description="Helical" evidence="7">
    <location>
        <begin position="639"/>
        <end position="659"/>
    </location>
</feature>
<feature type="transmembrane region" description="Helical" evidence="7">
    <location>
        <begin position="607"/>
        <end position="627"/>
    </location>
</feature>
<comment type="subcellular location">
    <subcellularLocation>
        <location evidence="1">Membrane</location>
        <topology evidence="1">Multi-pass membrane protein</topology>
    </subcellularLocation>
</comment>
<feature type="coiled-coil region" evidence="5">
    <location>
        <begin position="553"/>
        <end position="587"/>
    </location>
</feature>
<dbReference type="EMBL" id="JAUEDM010000003">
    <property type="protein sequence ID" value="KAK3321607.1"/>
    <property type="molecule type" value="Genomic_DNA"/>
</dbReference>
<feature type="compositionally biased region" description="Polar residues" evidence="6">
    <location>
        <begin position="37"/>
        <end position="56"/>
    </location>
</feature>
<evidence type="ECO:0000256" key="3">
    <source>
        <dbReference type="ARBA" id="ARBA00022989"/>
    </source>
</evidence>
<keyword evidence="2 7" id="KW-0812">Transmembrane</keyword>
<reference evidence="8" key="1">
    <citation type="journal article" date="2023" name="Mol. Phylogenet. Evol.">
        <title>Genome-scale phylogeny and comparative genomics of the fungal order Sordariales.</title>
        <authorList>
            <person name="Hensen N."/>
            <person name="Bonometti L."/>
            <person name="Westerberg I."/>
            <person name="Brannstrom I.O."/>
            <person name="Guillou S."/>
            <person name="Cros-Aarteil S."/>
            <person name="Calhoun S."/>
            <person name="Haridas S."/>
            <person name="Kuo A."/>
            <person name="Mondo S."/>
            <person name="Pangilinan J."/>
            <person name="Riley R."/>
            <person name="LaButti K."/>
            <person name="Andreopoulos B."/>
            <person name="Lipzen A."/>
            <person name="Chen C."/>
            <person name="Yan M."/>
            <person name="Daum C."/>
            <person name="Ng V."/>
            <person name="Clum A."/>
            <person name="Steindorff A."/>
            <person name="Ohm R.A."/>
            <person name="Martin F."/>
            <person name="Silar P."/>
            <person name="Natvig D.O."/>
            <person name="Lalanne C."/>
            <person name="Gautier V."/>
            <person name="Ament-Velasquez S.L."/>
            <person name="Kruys A."/>
            <person name="Hutchinson M.I."/>
            <person name="Powell A.J."/>
            <person name="Barry K."/>
            <person name="Miller A.N."/>
            <person name="Grigoriev I.V."/>
            <person name="Debuchy R."/>
            <person name="Gladieux P."/>
            <person name="Hiltunen Thoren M."/>
            <person name="Johannesson H."/>
        </authorList>
    </citation>
    <scope>NUCLEOTIDE SEQUENCE</scope>
    <source>
        <strain evidence="8">CBS 118394</strain>
    </source>
</reference>
<feature type="compositionally biased region" description="Basic and acidic residues" evidence="6">
    <location>
        <begin position="105"/>
        <end position="123"/>
    </location>
</feature>
<evidence type="ECO:0000313" key="8">
    <source>
        <dbReference type="EMBL" id="KAK3321607.1"/>
    </source>
</evidence>
<evidence type="ECO:0000256" key="6">
    <source>
        <dbReference type="SAM" id="MobiDB-lite"/>
    </source>
</evidence>
<reference evidence="8" key="2">
    <citation type="submission" date="2023-06" db="EMBL/GenBank/DDBJ databases">
        <authorList>
            <consortium name="Lawrence Berkeley National Laboratory"/>
            <person name="Haridas S."/>
            <person name="Hensen N."/>
            <person name="Bonometti L."/>
            <person name="Westerberg I."/>
            <person name="Brannstrom I.O."/>
            <person name="Guillou S."/>
            <person name="Cros-Aarteil S."/>
            <person name="Calhoun S."/>
            <person name="Kuo A."/>
            <person name="Mondo S."/>
            <person name="Pangilinan J."/>
            <person name="Riley R."/>
            <person name="Labutti K."/>
            <person name="Andreopoulos B."/>
            <person name="Lipzen A."/>
            <person name="Chen C."/>
            <person name="Yanf M."/>
            <person name="Daum C."/>
            <person name="Ng V."/>
            <person name="Clum A."/>
            <person name="Steindorff A."/>
            <person name="Ohm R."/>
            <person name="Martin F."/>
            <person name="Silar P."/>
            <person name="Natvig D."/>
            <person name="Lalanne C."/>
            <person name="Gautier V."/>
            <person name="Ament-Velasquez S.L."/>
            <person name="Kruys A."/>
            <person name="Hutchinson M.I."/>
            <person name="Powell A.J."/>
            <person name="Barry K."/>
            <person name="Miller A.N."/>
            <person name="Grigoriev I.V."/>
            <person name="Debuchy R."/>
            <person name="Gladieux P."/>
            <person name="Thoren M.H."/>
            <person name="Johannesson H."/>
        </authorList>
    </citation>
    <scope>NUCLEOTIDE SEQUENCE</scope>
    <source>
        <strain evidence="8">CBS 118394</strain>
    </source>
</reference>
<feature type="compositionally biased region" description="Gly residues" evidence="6">
    <location>
        <begin position="750"/>
        <end position="759"/>
    </location>
</feature>
<dbReference type="Pfam" id="PF01544">
    <property type="entry name" value="CorA"/>
    <property type="match status" value="1"/>
</dbReference>
<organism evidence="8 9">
    <name type="scientific">Apodospora peruviana</name>
    <dbReference type="NCBI Taxonomy" id="516989"/>
    <lineage>
        <taxon>Eukaryota</taxon>
        <taxon>Fungi</taxon>
        <taxon>Dikarya</taxon>
        <taxon>Ascomycota</taxon>
        <taxon>Pezizomycotina</taxon>
        <taxon>Sordariomycetes</taxon>
        <taxon>Sordariomycetidae</taxon>
        <taxon>Sordariales</taxon>
        <taxon>Lasiosphaeriaceae</taxon>
        <taxon>Apodospora</taxon>
    </lineage>
</organism>
<keyword evidence="3 7" id="KW-1133">Transmembrane helix</keyword>
<evidence type="ECO:0000256" key="2">
    <source>
        <dbReference type="ARBA" id="ARBA00022692"/>
    </source>
</evidence>
<protein>
    <submittedName>
        <fullName evidence="8">Uncharacterized protein</fullName>
    </submittedName>
</protein>
<name>A0AAE0IAK8_9PEZI</name>
<keyword evidence="9" id="KW-1185">Reference proteome</keyword>
<accession>A0AAE0IAK8</accession>
<feature type="region of interest" description="Disordered" evidence="6">
    <location>
        <begin position="37"/>
        <end position="141"/>
    </location>
</feature>
<dbReference type="AlphaFoldDB" id="A0AAE0IAK8"/>